<comment type="catalytic activity">
    <reaction evidence="8">
        <text>3-dehydro-D-erythronate + ATP = 3-dehydro-4-O-phospho-D-erythronate + ADP + H(+)</text>
        <dbReference type="Rhea" id="RHEA:52556"/>
        <dbReference type="ChEBI" id="CHEBI:15378"/>
        <dbReference type="ChEBI" id="CHEBI:30616"/>
        <dbReference type="ChEBI" id="CHEBI:57958"/>
        <dbReference type="ChEBI" id="CHEBI:136593"/>
        <dbReference type="ChEBI" id="CHEBI:456216"/>
        <dbReference type="EC" id="2.7.1.217"/>
    </reaction>
</comment>
<dbReference type="AlphaFoldDB" id="M3A198"/>
<dbReference type="Gene3D" id="3.40.980.20">
    <property type="entry name" value="Four-carbon acid sugar kinase, nucleotide binding domain"/>
    <property type="match status" value="1"/>
</dbReference>
<evidence type="ECO:0000259" key="13">
    <source>
        <dbReference type="Pfam" id="PF07005"/>
    </source>
</evidence>
<dbReference type="EMBL" id="AOEX01000016">
    <property type="protein sequence ID" value="EME66753.1"/>
    <property type="molecule type" value="Genomic_DNA"/>
</dbReference>
<evidence type="ECO:0000256" key="12">
    <source>
        <dbReference type="ARBA" id="ARBA00041377"/>
    </source>
</evidence>
<evidence type="ECO:0000313" key="16">
    <source>
        <dbReference type="Proteomes" id="UP000011731"/>
    </source>
</evidence>
<name>M3A198_9NOCA</name>
<dbReference type="SUPFAM" id="SSF142764">
    <property type="entry name" value="YgbK-like"/>
    <property type="match status" value="1"/>
</dbReference>
<keyword evidence="16" id="KW-1185">Reference proteome</keyword>
<evidence type="ECO:0000256" key="4">
    <source>
        <dbReference type="ARBA" id="ARBA00022777"/>
    </source>
</evidence>
<comment type="catalytic activity">
    <reaction evidence="7">
        <text>3-dehydro-L-erythronate + ATP = 3-dehydro-4-O-phospho-L-erythronate + ADP + H(+)</text>
        <dbReference type="Rhea" id="RHEA:52552"/>
        <dbReference type="ChEBI" id="CHEBI:15378"/>
        <dbReference type="ChEBI" id="CHEBI:30616"/>
        <dbReference type="ChEBI" id="CHEBI:136592"/>
        <dbReference type="ChEBI" id="CHEBI:136670"/>
        <dbReference type="ChEBI" id="CHEBI:456216"/>
        <dbReference type="EC" id="2.7.1.217"/>
    </reaction>
</comment>
<dbReference type="Pfam" id="PF17042">
    <property type="entry name" value="NBD_C"/>
    <property type="match status" value="1"/>
</dbReference>
<dbReference type="InterPro" id="IPR042213">
    <property type="entry name" value="NBD_C_sf"/>
</dbReference>
<evidence type="ECO:0000256" key="1">
    <source>
        <dbReference type="ARBA" id="ARBA00005715"/>
    </source>
</evidence>
<dbReference type="RefSeq" id="WP_003934564.1">
    <property type="nucleotide sequence ID" value="NZ_AOEX01000016.1"/>
</dbReference>
<dbReference type="GO" id="GO:0016301">
    <property type="term" value="F:kinase activity"/>
    <property type="evidence" value="ECO:0007669"/>
    <property type="project" value="UniProtKB-KW"/>
</dbReference>
<dbReference type="InterPro" id="IPR031475">
    <property type="entry name" value="NBD_C"/>
</dbReference>
<dbReference type="Proteomes" id="UP000011731">
    <property type="component" value="Unassembled WGS sequence"/>
</dbReference>
<feature type="domain" description="Four-carbon acid sugar kinase nucleotide binding" evidence="14">
    <location>
        <begin position="245"/>
        <end position="404"/>
    </location>
</feature>
<protein>
    <recommendedName>
        <fullName evidence="11">3-oxo-tetronate kinase</fullName>
        <ecNumber evidence="10">2.7.1.217</ecNumber>
    </recommendedName>
    <alternativeName>
        <fullName evidence="12">3-dehydrotetronate 4-kinase</fullName>
    </alternativeName>
</protein>
<evidence type="ECO:0000259" key="14">
    <source>
        <dbReference type="Pfam" id="PF17042"/>
    </source>
</evidence>
<proteinExistence type="inferred from homology"/>
<dbReference type="PATRIC" id="fig|1278076.4.peg.500"/>
<evidence type="ECO:0000256" key="3">
    <source>
        <dbReference type="ARBA" id="ARBA00022741"/>
    </source>
</evidence>
<dbReference type="InterPro" id="IPR037051">
    <property type="entry name" value="4-carb_acid_sugar_kinase_N_sf"/>
</dbReference>
<evidence type="ECO:0000256" key="9">
    <source>
        <dbReference type="ARBA" id="ARBA00037335"/>
    </source>
</evidence>
<dbReference type="GO" id="GO:0005524">
    <property type="term" value="F:ATP binding"/>
    <property type="evidence" value="ECO:0007669"/>
    <property type="project" value="UniProtKB-KW"/>
</dbReference>
<keyword evidence="3" id="KW-0547">Nucleotide-binding</keyword>
<dbReference type="NCBIfam" id="NF043035">
    <property type="entry name" value="OxoTetrKin"/>
    <property type="match status" value="1"/>
</dbReference>
<accession>M3A198</accession>
<evidence type="ECO:0000256" key="6">
    <source>
        <dbReference type="ARBA" id="ARBA00023277"/>
    </source>
</evidence>
<evidence type="ECO:0000256" key="2">
    <source>
        <dbReference type="ARBA" id="ARBA00022679"/>
    </source>
</evidence>
<dbReference type="Gene3D" id="3.40.50.10840">
    <property type="entry name" value="Putative sugar-binding, N-terminal domain"/>
    <property type="match status" value="1"/>
</dbReference>
<evidence type="ECO:0000256" key="8">
    <source>
        <dbReference type="ARBA" id="ARBA00036346"/>
    </source>
</evidence>
<keyword evidence="2" id="KW-0808">Transferase</keyword>
<gene>
    <name evidence="15" type="ORF">G352_02414</name>
</gene>
<keyword evidence="5" id="KW-0067">ATP-binding</keyword>
<feature type="domain" description="Four-carbon acid sugar kinase N-terminal" evidence="13">
    <location>
        <begin position="3"/>
        <end position="223"/>
    </location>
</feature>
<sequence>MLGGIADDFTGATDLATNLVTRGFRTTVTLGVPDGDLDDLRDHDAVVVALKSRTAPVAEAVADSRAALSVLRDLGADRIYDKYCSTFDSTPEGNIGPVADALMSELGVDTTVVVPSFPDNGRTVYQGHLFVGDRLLSHSSMRHHPLTPMRESDIVRLLAPQTTRPVGLVPHALVRAGADAVRTELAARTGLQVIDAVDTTDLSIVAAATSHLPLVTGGSGLALGMQGPSDAAGARAVTVHRGFRAVLAGSASRTTQAQIAHARPHLTHLMLDAERLVDDRDDVLGQILDCATASWNRDPERPVMIYSVGEPADVAATTRSGHSSAALIEAALAELAVRFVDAGVRQLVVAGGETSGAVLRGLGACRLRIGPQIAPGVAWAETRSGSIALDVALKSGNFGTTDMFTSAWDVLA</sequence>
<evidence type="ECO:0000256" key="10">
    <source>
        <dbReference type="ARBA" id="ARBA00039095"/>
    </source>
</evidence>
<comment type="function">
    <text evidence="9">Catalyzes the ATP-dependent phosphorylation of 3-oxo-tetronate to 3-oxo-tetronate 4-phosphate.</text>
</comment>
<evidence type="ECO:0000256" key="7">
    <source>
        <dbReference type="ARBA" id="ARBA00035898"/>
    </source>
</evidence>
<comment type="caution">
    <text evidence="15">The sequence shown here is derived from an EMBL/GenBank/DDBJ whole genome shotgun (WGS) entry which is preliminary data.</text>
</comment>
<reference evidence="15 16" key="1">
    <citation type="journal article" date="2013" name="Genome Announc.">
        <title>Draft Genome Sequence of Rhodococcus ruber Strain BKS 20-38.</title>
        <authorList>
            <person name="Bala M."/>
            <person name="Kumar S."/>
            <person name="Raghava G.P."/>
            <person name="Mayilraj S."/>
        </authorList>
    </citation>
    <scope>NUCLEOTIDE SEQUENCE [LARGE SCALE GENOMIC DNA]</scope>
    <source>
        <strain evidence="15 16">BKS 20-38</strain>
    </source>
</reference>
<evidence type="ECO:0000256" key="11">
    <source>
        <dbReference type="ARBA" id="ARBA00039461"/>
    </source>
</evidence>
<dbReference type="Pfam" id="PF07005">
    <property type="entry name" value="SBD_N"/>
    <property type="match status" value="1"/>
</dbReference>
<keyword evidence="6" id="KW-0119">Carbohydrate metabolism</keyword>
<evidence type="ECO:0000313" key="15">
    <source>
        <dbReference type="EMBL" id="EME66753.1"/>
    </source>
</evidence>
<dbReference type="InterPro" id="IPR050007">
    <property type="entry name" value="OtnK"/>
</dbReference>
<dbReference type="InterPro" id="IPR010737">
    <property type="entry name" value="4-carb_acid_sugar_kinase_N"/>
</dbReference>
<organism evidence="15 16">
    <name type="scientific">Rhodococcus ruber BKS 20-38</name>
    <dbReference type="NCBI Taxonomy" id="1278076"/>
    <lineage>
        <taxon>Bacteria</taxon>
        <taxon>Bacillati</taxon>
        <taxon>Actinomycetota</taxon>
        <taxon>Actinomycetes</taxon>
        <taxon>Mycobacteriales</taxon>
        <taxon>Nocardiaceae</taxon>
        <taxon>Rhodococcus</taxon>
    </lineage>
</organism>
<evidence type="ECO:0000256" key="5">
    <source>
        <dbReference type="ARBA" id="ARBA00022840"/>
    </source>
</evidence>
<keyword evidence="4" id="KW-0418">Kinase</keyword>
<dbReference type="EC" id="2.7.1.217" evidence="10"/>
<comment type="similarity">
    <text evidence="1">Belongs to the four-carbon acid sugar kinase family.</text>
</comment>